<dbReference type="GO" id="GO:0016491">
    <property type="term" value="F:oxidoreductase activity"/>
    <property type="evidence" value="ECO:0007669"/>
    <property type="project" value="UniProtKB-KW"/>
</dbReference>
<keyword evidence="4" id="KW-0274">FAD</keyword>
<feature type="chain" id="PRO_5020766201" description="FAD-binding PCMH-type domain-containing protein" evidence="6">
    <location>
        <begin position="27"/>
        <end position="503"/>
    </location>
</feature>
<keyword evidence="2" id="KW-0285">Flavoprotein</keyword>
<evidence type="ECO:0000313" key="8">
    <source>
        <dbReference type="EMBL" id="RYP07341.1"/>
    </source>
</evidence>
<keyword evidence="9" id="KW-1185">Reference proteome</keyword>
<proteinExistence type="inferred from homology"/>
<dbReference type="Proteomes" id="UP000293360">
    <property type="component" value="Unassembled WGS sequence"/>
</dbReference>
<dbReference type="InterPro" id="IPR016169">
    <property type="entry name" value="FAD-bd_PCMH_sub2"/>
</dbReference>
<dbReference type="Gene3D" id="3.40.462.20">
    <property type="match status" value="1"/>
</dbReference>
<dbReference type="GO" id="GO:0071949">
    <property type="term" value="F:FAD binding"/>
    <property type="evidence" value="ECO:0007669"/>
    <property type="project" value="InterPro"/>
</dbReference>
<comment type="similarity">
    <text evidence="1">Belongs to the oxygen-dependent FAD-linked oxidoreductase family.</text>
</comment>
<sequence>MAALRPLLFLTSALTFLEAIICVVWAQTSPQTIYDDLRAILSSRSEVVLTEDPTYTRDFTPRYNTAGEPTYIVGVKPALVTDVQRVLTYAVGSNISFLATGGGHGYSSSLGRMEGGINVDLDMFSTVQVDSDARTMTVGGAARADQVATALQAAGMEIPVPQCPCVGFSGATLGGGIGPYSGLYGPISDSLLSVEMVTGDGRLLNVSQTQHQDLFYAVKGAGFNYGVATSLTYRIYPATNGGQTMNADMMFSGSLNGSVWELAKQFAATQPKELSIGFSVRYSSEPTLNGIIITANFIYAGTQDAGVALIQPFLDLQPLYLNISTVMWKNIPAVANNGAILTVGCKPGVYYVPYGLNLYQIDVQNLISVVNYMDDAMTTKPTLRRASVVWQQYASYGFNLQAKDSSAFPHRDTVAFLQVGGVAVDATQGPALNKFGRETRDLLQRGNGEHELGVFVHFAHGDEVPAAFYSSAKLPALETLKEAYDPSGLFSWYNPVVSRDREC</sequence>
<evidence type="ECO:0000256" key="1">
    <source>
        <dbReference type="ARBA" id="ARBA00005466"/>
    </source>
</evidence>
<dbReference type="SUPFAM" id="SSF56176">
    <property type="entry name" value="FAD-binding/transporter-associated domain-like"/>
    <property type="match status" value="1"/>
</dbReference>
<keyword evidence="5" id="KW-0560">Oxidoreductase</keyword>
<feature type="domain" description="FAD-binding PCMH-type" evidence="7">
    <location>
        <begin position="65"/>
        <end position="238"/>
    </location>
</feature>
<name>A0A4Q4TJU5_9PEZI</name>
<dbReference type="InterPro" id="IPR036318">
    <property type="entry name" value="FAD-bd_PCMH-like_sf"/>
</dbReference>
<dbReference type="PROSITE" id="PS51387">
    <property type="entry name" value="FAD_PCMH"/>
    <property type="match status" value="1"/>
</dbReference>
<dbReference type="InterPro" id="IPR016166">
    <property type="entry name" value="FAD-bd_PCMH"/>
</dbReference>
<evidence type="ECO:0000256" key="4">
    <source>
        <dbReference type="ARBA" id="ARBA00022827"/>
    </source>
</evidence>
<dbReference type="InterPro" id="IPR050416">
    <property type="entry name" value="FAD-linked_Oxidoreductase"/>
</dbReference>
<dbReference type="STRING" id="155417.A0A4Q4TJU5"/>
<evidence type="ECO:0000259" key="7">
    <source>
        <dbReference type="PROSITE" id="PS51387"/>
    </source>
</evidence>
<dbReference type="PANTHER" id="PTHR42973">
    <property type="entry name" value="BINDING OXIDOREDUCTASE, PUTATIVE (AFU_ORTHOLOGUE AFUA_1G17690)-RELATED"/>
    <property type="match status" value="1"/>
</dbReference>
<dbReference type="Gene3D" id="3.30.465.10">
    <property type="match status" value="1"/>
</dbReference>
<gene>
    <name evidence="8" type="ORF">DL764_002557</name>
</gene>
<reference evidence="8 9" key="1">
    <citation type="submission" date="2018-06" db="EMBL/GenBank/DDBJ databases">
        <title>Complete Genomes of Monosporascus.</title>
        <authorList>
            <person name="Robinson A.J."/>
            <person name="Natvig D.O."/>
        </authorList>
    </citation>
    <scope>NUCLEOTIDE SEQUENCE [LARGE SCALE GENOMIC DNA]</scope>
    <source>
        <strain evidence="8 9">CBS 110550</strain>
    </source>
</reference>
<keyword evidence="3 6" id="KW-0732">Signal</keyword>
<dbReference type="PANTHER" id="PTHR42973:SF32">
    <property type="entry name" value="FAD-LINKED OXIDOREDUCTASE AFOF"/>
    <property type="match status" value="1"/>
</dbReference>
<comment type="caution">
    <text evidence="8">The sequence shown here is derived from an EMBL/GenBank/DDBJ whole genome shotgun (WGS) entry which is preliminary data.</text>
</comment>
<accession>A0A4Q4TJU5</accession>
<dbReference type="AlphaFoldDB" id="A0A4Q4TJU5"/>
<dbReference type="EMBL" id="QJNU01000099">
    <property type="protein sequence ID" value="RYP07341.1"/>
    <property type="molecule type" value="Genomic_DNA"/>
</dbReference>
<feature type="signal peptide" evidence="6">
    <location>
        <begin position="1"/>
        <end position="26"/>
    </location>
</feature>
<evidence type="ECO:0000256" key="3">
    <source>
        <dbReference type="ARBA" id="ARBA00022729"/>
    </source>
</evidence>
<dbReference type="InterPro" id="IPR006094">
    <property type="entry name" value="Oxid_FAD_bind_N"/>
</dbReference>
<evidence type="ECO:0000256" key="5">
    <source>
        <dbReference type="ARBA" id="ARBA00023002"/>
    </source>
</evidence>
<organism evidence="8 9">
    <name type="scientific">Monosporascus ibericus</name>
    <dbReference type="NCBI Taxonomy" id="155417"/>
    <lineage>
        <taxon>Eukaryota</taxon>
        <taxon>Fungi</taxon>
        <taxon>Dikarya</taxon>
        <taxon>Ascomycota</taxon>
        <taxon>Pezizomycotina</taxon>
        <taxon>Sordariomycetes</taxon>
        <taxon>Xylariomycetidae</taxon>
        <taxon>Xylariales</taxon>
        <taxon>Xylariales incertae sedis</taxon>
        <taxon>Monosporascus</taxon>
    </lineage>
</organism>
<dbReference type="OrthoDB" id="415825at2759"/>
<evidence type="ECO:0000256" key="2">
    <source>
        <dbReference type="ARBA" id="ARBA00022630"/>
    </source>
</evidence>
<evidence type="ECO:0000256" key="6">
    <source>
        <dbReference type="SAM" id="SignalP"/>
    </source>
</evidence>
<dbReference type="Pfam" id="PF01565">
    <property type="entry name" value="FAD_binding_4"/>
    <property type="match status" value="1"/>
</dbReference>
<protein>
    <recommendedName>
        <fullName evidence="7">FAD-binding PCMH-type domain-containing protein</fullName>
    </recommendedName>
</protein>
<evidence type="ECO:0000313" key="9">
    <source>
        <dbReference type="Proteomes" id="UP000293360"/>
    </source>
</evidence>